<accession>A0A4U5VNQ4</accession>
<proteinExistence type="predicted"/>
<evidence type="ECO:0000259" key="3">
    <source>
        <dbReference type="Pfam" id="PF09305"/>
    </source>
</evidence>
<evidence type="ECO:0000313" key="5">
    <source>
        <dbReference type="Proteomes" id="UP000298787"/>
    </source>
</evidence>
<keyword evidence="2" id="KW-0812">Transmembrane</keyword>
<dbReference type="Gene3D" id="4.10.1290.10">
    <property type="entry name" value="Tumor necrosis factor receptor superfamily"/>
    <property type="match status" value="1"/>
</dbReference>
<dbReference type="SUPFAM" id="SSF57586">
    <property type="entry name" value="TNF receptor-like"/>
    <property type="match status" value="1"/>
</dbReference>
<name>A0A4U5VNQ4_COLLU</name>
<reference evidence="4 5" key="1">
    <citation type="submission" date="2019-01" db="EMBL/GenBank/DDBJ databases">
        <title>Genome Assembly of Collichthys lucidus.</title>
        <authorList>
            <person name="Cai M."/>
            <person name="Xiao S."/>
        </authorList>
    </citation>
    <scope>NUCLEOTIDE SEQUENCE [LARGE SCALE GENOMIC DNA]</scope>
    <source>
        <strain evidence="4">JT15FE1705JMU</strain>
        <tissue evidence="4">Muscle</tissue>
    </source>
</reference>
<dbReference type="PANTHER" id="PTHR15511">
    <property type="entry name" value="TUMOR NECROSIS FACTOR RECEPTOR SUPERFAMILY MEMBER 13B"/>
    <property type="match status" value="1"/>
</dbReference>
<dbReference type="InterPro" id="IPR022317">
    <property type="entry name" value="TNFR_13B"/>
</dbReference>
<feature type="transmembrane region" description="Helical" evidence="2">
    <location>
        <begin position="114"/>
        <end position="139"/>
    </location>
</feature>
<dbReference type="AlphaFoldDB" id="A0A4U5VNQ4"/>
<evidence type="ECO:0000256" key="1">
    <source>
        <dbReference type="SAM" id="MobiDB-lite"/>
    </source>
</evidence>
<dbReference type="GO" id="GO:0030889">
    <property type="term" value="P:negative regulation of B cell proliferation"/>
    <property type="evidence" value="ECO:0007669"/>
    <property type="project" value="TreeGrafter"/>
</dbReference>
<keyword evidence="2" id="KW-1133">Transmembrane helix</keyword>
<evidence type="ECO:0000313" key="4">
    <source>
        <dbReference type="EMBL" id="TKS90154.1"/>
    </source>
</evidence>
<dbReference type="GO" id="GO:0005886">
    <property type="term" value="C:plasma membrane"/>
    <property type="evidence" value="ECO:0007669"/>
    <property type="project" value="InterPro"/>
</dbReference>
<gene>
    <name evidence="4" type="ORF">D9C73_024284</name>
</gene>
<dbReference type="InterPro" id="IPR015384">
    <property type="entry name" value="TACI_Cys-rich-dom"/>
</dbReference>
<feature type="compositionally biased region" description="Polar residues" evidence="1">
    <location>
        <begin position="171"/>
        <end position="188"/>
    </location>
</feature>
<feature type="domain" description="TACI cysteine-rich" evidence="3">
    <location>
        <begin position="43"/>
        <end position="80"/>
    </location>
</feature>
<keyword evidence="4" id="KW-0675">Receptor</keyword>
<organism evidence="4 5">
    <name type="scientific">Collichthys lucidus</name>
    <name type="common">Big head croaker</name>
    <name type="synonym">Sciaena lucida</name>
    <dbReference type="NCBI Taxonomy" id="240159"/>
    <lineage>
        <taxon>Eukaryota</taxon>
        <taxon>Metazoa</taxon>
        <taxon>Chordata</taxon>
        <taxon>Craniata</taxon>
        <taxon>Vertebrata</taxon>
        <taxon>Euteleostomi</taxon>
        <taxon>Actinopterygii</taxon>
        <taxon>Neopterygii</taxon>
        <taxon>Teleostei</taxon>
        <taxon>Neoteleostei</taxon>
        <taxon>Acanthomorphata</taxon>
        <taxon>Eupercaria</taxon>
        <taxon>Sciaenidae</taxon>
        <taxon>Collichthys</taxon>
    </lineage>
</organism>
<dbReference type="GO" id="GO:0001782">
    <property type="term" value="P:B cell homeostasis"/>
    <property type="evidence" value="ECO:0007669"/>
    <property type="project" value="TreeGrafter"/>
</dbReference>
<dbReference type="Proteomes" id="UP000298787">
    <property type="component" value="Chromosome 21"/>
</dbReference>
<evidence type="ECO:0000256" key="2">
    <source>
        <dbReference type="SAM" id="Phobius"/>
    </source>
</evidence>
<keyword evidence="2" id="KW-0472">Membrane</keyword>
<dbReference type="STRING" id="240159.A0A4U5VNQ4"/>
<dbReference type="GO" id="GO:0002244">
    <property type="term" value="P:hematopoietic progenitor cell differentiation"/>
    <property type="evidence" value="ECO:0007669"/>
    <property type="project" value="TreeGrafter"/>
</dbReference>
<keyword evidence="5" id="KW-1185">Reference proteome</keyword>
<dbReference type="PANTHER" id="PTHR15511:SF2">
    <property type="entry name" value="TUMOR NECROSIS FACTOR RECEPTOR SUPERFAMILY MEMBER 13B"/>
    <property type="match status" value="1"/>
</dbReference>
<sequence length="267" mass="29328">MLPTLITYNRGIMETVLKSCITALYGYCNTFDCKTLQVIQFANCKAQSGHFYDDLLKDCMRCTAVCGQHPVECSKHCQRTPITVTTKKLQVEVTSPMPYSRGLSVPTALGDSTIVLYPLLALCMLLLFSSLFLALVVFLRGARTKTSKLEPKEANHNQECVVQLGQEVGQPGSQLGQSSKDVATNSSRPADREPSDDSSPTETCVCVHCFPDLKALGQGNDKLVREPFPFYPQAVPHRAQIQNNGYLWNGVDLYTSVRDGPEEAAVG</sequence>
<feature type="region of interest" description="Disordered" evidence="1">
    <location>
        <begin position="171"/>
        <end position="201"/>
    </location>
</feature>
<protein>
    <submittedName>
        <fullName evidence="4">Tumor necrosis factor receptor superfamily member 13B</fullName>
    </submittedName>
</protein>
<dbReference type="Pfam" id="PF09305">
    <property type="entry name" value="TACI-CRD2"/>
    <property type="match status" value="1"/>
</dbReference>
<dbReference type="EMBL" id="CM014098">
    <property type="protein sequence ID" value="TKS90154.1"/>
    <property type="molecule type" value="Genomic_DNA"/>
</dbReference>